<evidence type="ECO:0000256" key="2">
    <source>
        <dbReference type="ARBA" id="ARBA00022679"/>
    </source>
</evidence>
<evidence type="ECO:0000256" key="4">
    <source>
        <dbReference type="ARBA" id="ARBA00040726"/>
    </source>
</evidence>
<evidence type="ECO:0000259" key="7">
    <source>
        <dbReference type="Pfam" id="PF02803"/>
    </source>
</evidence>
<evidence type="ECO:0000256" key="1">
    <source>
        <dbReference type="ARBA" id="ARBA00010982"/>
    </source>
</evidence>
<evidence type="ECO:0000259" key="6">
    <source>
        <dbReference type="Pfam" id="PF00108"/>
    </source>
</evidence>
<dbReference type="GO" id="GO:0003988">
    <property type="term" value="F:acetyl-CoA C-acyltransferase activity"/>
    <property type="evidence" value="ECO:0007669"/>
    <property type="project" value="TreeGrafter"/>
</dbReference>
<dbReference type="Gene3D" id="3.40.47.10">
    <property type="match status" value="2"/>
</dbReference>
<evidence type="ECO:0000256" key="5">
    <source>
        <dbReference type="RuleBase" id="RU003557"/>
    </source>
</evidence>
<gene>
    <name evidence="8" type="ORF">BUZ01_07460</name>
</gene>
<reference evidence="8 9" key="1">
    <citation type="journal article" date="2016" name="Front. Microbiol.">
        <title>Comprehensive Phylogenetic Analysis of Bovine Non-aureus Staphylococci Species Based on Whole-Genome Sequencing.</title>
        <authorList>
            <person name="Naushad S."/>
            <person name="Barkema H.W."/>
            <person name="Luby C."/>
            <person name="Condas L.A."/>
            <person name="Nobrega D.B."/>
            <person name="Carson D.A."/>
            <person name="De Buck J."/>
        </authorList>
    </citation>
    <scope>NUCLEOTIDE SEQUENCE [LARGE SCALE GENOMIC DNA]</scope>
    <source>
        <strain evidence="8 9">SNUC 1388</strain>
    </source>
</reference>
<dbReference type="Pfam" id="PF00108">
    <property type="entry name" value="Thiolase_N"/>
    <property type="match status" value="1"/>
</dbReference>
<proteinExistence type="inferred from homology"/>
<accession>A0A418HNG6</accession>
<dbReference type="InterPro" id="IPR050215">
    <property type="entry name" value="Thiolase-like_sf_Thiolase"/>
</dbReference>
<protein>
    <recommendedName>
        <fullName evidence="4">Putative acetyl-CoA C-acetyltransferase VraB</fullName>
    </recommendedName>
</protein>
<dbReference type="PANTHER" id="PTHR43853">
    <property type="entry name" value="3-KETOACYL-COA THIOLASE, PEROXISOMAL"/>
    <property type="match status" value="1"/>
</dbReference>
<dbReference type="Pfam" id="PF02803">
    <property type="entry name" value="Thiolase_C"/>
    <property type="match status" value="1"/>
</dbReference>
<feature type="domain" description="Thiolase N-terminal" evidence="6">
    <location>
        <begin position="5"/>
        <end position="251"/>
    </location>
</feature>
<sequence length="385" mass="42165">MREPVIVAAKRTAFGKYGGQLRHLEPEQLLAPLFNYFKQTYPIIMEKIDDVVLGNVVGNGGNIARKALLEAHLSDEIPGLTIDRQCGSGLESVIHACRMIQAGAGDIYIAGGVESVSRSPWKIKRPQSVYDTQLPEFFERASFAPEHIDPSMIEAAENVAKLYAVSREQQDAFAWQSHQKVIQAYTDGIIPNEIIPLKIRGQQFDEDESIKPNLTEHTLNRFKPLLEHGTVTVGNSCMKNDGAALLIVMERELAKNHGFDQGLLFKHSKTKGVSPEVLGIGPIPAVTSLLTDAEFTMADIDAVELNEAFASQVIASQHALKIPDDKLNIYGGALAMGHPYGASGAAIVTRLFYMNNKQRTIATMGIGGGMGNAVLFERWRGNVRD</sequence>
<keyword evidence="2 5" id="KW-0808">Transferase</keyword>
<dbReference type="GO" id="GO:0006635">
    <property type="term" value="P:fatty acid beta-oxidation"/>
    <property type="evidence" value="ECO:0007669"/>
    <property type="project" value="TreeGrafter"/>
</dbReference>
<evidence type="ECO:0000313" key="9">
    <source>
        <dbReference type="Proteomes" id="UP000283576"/>
    </source>
</evidence>
<dbReference type="PROSITE" id="PS00737">
    <property type="entry name" value="THIOLASE_2"/>
    <property type="match status" value="1"/>
</dbReference>
<dbReference type="GO" id="GO:0005737">
    <property type="term" value="C:cytoplasm"/>
    <property type="evidence" value="ECO:0007669"/>
    <property type="project" value="UniProtKB-ARBA"/>
</dbReference>
<dbReference type="SUPFAM" id="SSF53901">
    <property type="entry name" value="Thiolase-like"/>
    <property type="match status" value="2"/>
</dbReference>
<comment type="similarity">
    <text evidence="1 5">Belongs to the thiolase-like superfamily. Thiolase family.</text>
</comment>
<dbReference type="EMBL" id="QXRZ01000004">
    <property type="protein sequence ID" value="RIL42691.1"/>
    <property type="molecule type" value="Genomic_DNA"/>
</dbReference>
<organism evidence="8 9">
    <name type="scientific">Staphylococcus gallinarum</name>
    <dbReference type="NCBI Taxonomy" id="1293"/>
    <lineage>
        <taxon>Bacteria</taxon>
        <taxon>Bacillati</taxon>
        <taxon>Bacillota</taxon>
        <taxon>Bacilli</taxon>
        <taxon>Bacillales</taxon>
        <taxon>Staphylococcaceae</taxon>
        <taxon>Staphylococcus</taxon>
    </lineage>
</organism>
<comment type="caution">
    <text evidence="8">The sequence shown here is derived from an EMBL/GenBank/DDBJ whole genome shotgun (WGS) entry which is preliminary data.</text>
</comment>
<dbReference type="GO" id="GO:0010124">
    <property type="term" value="P:phenylacetate catabolic process"/>
    <property type="evidence" value="ECO:0007669"/>
    <property type="project" value="TreeGrafter"/>
</dbReference>
<dbReference type="InterPro" id="IPR020616">
    <property type="entry name" value="Thiolase_N"/>
</dbReference>
<evidence type="ECO:0000313" key="8">
    <source>
        <dbReference type="EMBL" id="RIL42691.1"/>
    </source>
</evidence>
<dbReference type="InterPro" id="IPR020613">
    <property type="entry name" value="Thiolase_CS"/>
</dbReference>
<dbReference type="InterPro" id="IPR002155">
    <property type="entry name" value="Thiolase"/>
</dbReference>
<dbReference type="CDD" id="cd00751">
    <property type="entry name" value="thiolase"/>
    <property type="match status" value="1"/>
</dbReference>
<dbReference type="InterPro" id="IPR016039">
    <property type="entry name" value="Thiolase-like"/>
</dbReference>
<dbReference type="NCBIfam" id="TIGR01930">
    <property type="entry name" value="AcCoA-C-Actrans"/>
    <property type="match status" value="1"/>
</dbReference>
<feature type="domain" description="Thiolase C-terminal" evidence="7">
    <location>
        <begin position="267"/>
        <end position="378"/>
    </location>
</feature>
<evidence type="ECO:0000256" key="3">
    <source>
        <dbReference type="ARBA" id="ARBA00023315"/>
    </source>
</evidence>
<dbReference type="AlphaFoldDB" id="A0A418HNG6"/>
<dbReference type="PANTHER" id="PTHR43853:SF3">
    <property type="entry name" value="ACETYL-COA C-ACETYLTRANSFERASE YHFS-RELATED"/>
    <property type="match status" value="1"/>
</dbReference>
<dbReference type="Proteomes" id="UP000283576">
    <property type="component" value="Unassembled WGS sequence"/>
</dbReference>
<keyword evidence="3 5" id="KW-0012">Acyltransferase</keyword>
<dbReference type="InterPro" id="IPR020617">
    <property type="entry name" value="Thiolase_C"/>
</dbReference>
<name>A0A418HNG6_STAGA</name>
<dbReference type="RefSeq" id="WP_107527647.1">
    <property type="nucleotide sequence ID" value="NZ_JAIBNU010000004.1"/>
</dbReference>
<dbReference type="PIRSF" id="PIRSF000429">
    <property type="entry name" value="Ac-CoA_Ac_transf"/>
    <property type="match status" value="1"/>
</dbReference>